<organism evidence="9 10">
    <name type="scientific">Neokomagataea tanensis NBRC 106556</name>
    <dbReference type="NCBI Taxonomy" id="1223519"/>
    <lineage>
        <taxon>Bacteria</taxon>
        <taxon>Pseudomonadati</taxon>
        <taxon>Pseudomonadota</taxon>
        <taxon>Alphaproteobacteria</taxon>
        <taxon>Acetobacterales</taxon>
        <taxon>Acetobacteraceae</taxon>
        <taxon>Neokomagataea</taxon>
    </lineage>
</organism>
<evidence type="ECO:0000256" key="6">
    <source>
        <dbReference type="SAM" id="MobiDB-lite"/>
    </source>
</evidence>
<feature type="compositionally biased region" description="Basic and acidic residues" evidence="6">
    <location>
        <begin position="1"/>
        <end position="16"/>
    </location>
</feature>
<evidence type="ECO:0000259" key="8">
    <source>
        <dbReference type="Pfam" id="PF09335"/>
    </source>
</evidence>
<dbReference type="RefSeq" id="WP_370664303.1">
    <property type="nucleotide sequence ID" value="NZ_BAQB01000022.1"/>
</dbReference>
<evidence type="ECO:0000256" key="7">
    <source>
        <dbReference type="SAM" id="Phobius"/>
    </source>
</evidence>
<dbReference type="Pfam" id="PF09335">
    <property type="entry name" value="VTT_dom"/>
    <property type="match status" value="1"/>
</dbReference>
<protein>
    <recommendedName>
        <fullName evidence="8">VTT domain-containing protein</fullName>
    </recommendedName>
</protein>
<evidence type="ECO:0000256" key="4">
    <source>
        <dbReference type="ARBA" id="ARBA00022989"/>
    </source>
</evidence>
<keyword evidence="4 7" id="KW-1133">Transmembrane helix</keyword>
<keyword evidence="5 7" id="KW-0472">Membrane</keyword>
<name>A0ABQ0QKD8_9PROT</name>
<evidence type="ECO:0000313" key="10">
    <source>
        <dbReference type="Proteomes" id="UP001062443"/>
    </source>
</evidence>
<reference evidence="9" key="1">
    <citation type="submission" date="2013-04" db="EMBL/GenBank/DDBJ databases">
        <title>The genome sequencing project of 58 acetic acid bacteria.</title>
        <authorList>
            <person name="Okamoto-Kainuma A."/>
            <person name="Ishikawa M."/>
            <person name="Umino S."/>
            <person name="Koizumi Y."/>
            <person name="Shiwa Y."/>
            <person name="Yoshikawa H."/>
            <person name="Matsutani M."/>
            <person name="Matsushita K."/>
        </authorList>
    </citation>
    <scope>NUCLEOTIDE SEQUENCE</scope>
    <source>
        <strain evidence="9">NBRC 106556</strain>
    </source>
</reference>
<evidence type="ECO:0000256" key="2">
    <source>
        <dbReference type="ARBA" id="ARBA00022475"/>
    </source>
</evidence>
<accession>A0ABQ0QKD8</accession>
<feature type="region of interest" description="Disordered" evidence="6">
    <location>
        <begin position="1"/>
        <end position="20"/>
    </location>
</feature>
<dbReference type="PANTHER" id="PTHR42709">
    <property type="entry name" value="ALKALINE PHOSPHATASE LIKE PROTEIN"/>
    <property type="match status" value="1"/>
</dbReference>
<keyword evidence="2" id="KW-1003">Cell membrane</keyword>
<feature type="transmembrane region" description="Helical" evidence="7">
    <location>
        <begin position="181"/>
        <end position="202"/>
    </location>
</feature>
<comment type="caution">
    <text evidence="9">The sequence shown here is derived from an EMBL/GenBank/DDBJ whole genome shotgun (WGS) entry which is preliminary data.</text>
</comment>
<keyword evidence="3 7" id="KW-0812">Transmembrane</keyword>
<keyword evidence="10" id="KW-1185">Reference proteome</keyword>
<feature type="domain" description="VTT" evidence="8">
    <location>
        <begin position="60"/>
        <end position="164"/>
    </location>
</feature>
<dbReference type="Proteomes" id="UP001062443">
    <property type="component" value="Unassembled WGS sequence"/>
</dbReference>
<evidence type="ECO:0000313" key="9">
    <source>
        <dbReference type="EMBL" id="GBR47888.1"/>
    </source>
</evidence>
<feature type="transmembrane region" description="Helical" evidence="7">
    <location>
        <begin position="67"/>
        <end position="95"/>
    </location>
</feature>
<proteinExistence type="predicted"/>
<feature type="transmembrane region" description="Helical" evidence="7">
    <location>
        <begin position="135"/>
        <end position="161"/>
    </location>
</feature>
<evidence type="ECO:0000256" key="5">
    <source>
        <dbReference type="ARBA" id="ARBA00023136"/>
    </source>
</evidence>
<gene>
    <name evidence="9" type="ORF">AA106556_1611</name>
</gene>
<dbReference type="InterPro" id="IPR032816">
    <property type="entry name" value="VTT_dom"/>
</dbReference>
<evidence type="ECO:0000256" key="3">
    <source>
        <dbReference type="ARBA" id="ARBA00022692"/>
    </source>
</evidence>
<comment type="subcellular location">
    <subcellularLocation>
        <location evidence="1">Cell membrane</location>
        <topology evidence="1">Multi-pass membrane protein</topology>
    </subcellularLocation>
</comment>
<dbReference type="PANTHER" id="PTHR42709:SF6">
    <property type="entry name" value="UNDECAPRENYL PHOSPHATE TRANSPORTER A"/>
    <property type="match status" value="1"/>
</dbReference>
<sequence>MRSAPDHATPEPHDRTYPTPNSLMSEFVTLLATQSPWVKAASIIGATFVLEDAATVMTALATRLGAIHAHLALIALWIGVSVGDLGLYGLGAAGARWPWLRRFLRLSSQTQNWFARNTIRAVALSRFIPGARLPLYTACGYFGAPFLPFAITVIGATMVWTTLLFEVSRSIGTWLLSFQSQWRWVGLIGLVLTIAFMGRLIARLNKTET</sequence>
<dbReference type="InterPro" id="IPR051311">
    <property type="entry name" value="DedA_domain"/>
</dbReference>
<evidence type="ECO:0000256" key="1">
    <source>
        <dbReference type="ARBA" id="ARBA00004651"/>
    </source>
</evidence>
<dbReference type="EMBL" id="BAQB01000022">
    <property type="protein sequence ID" value="GBR47888.1"/>
    <property type="molecule type" value="Genomic_DNA"/>
</dbReference>